<dbReference type="SMART" id="SM00354">
    <property type="entry name" value="HTH_LACI"/>
    <property type="match status" value="1"/>
</dbReference>
<dbReference type="EMBL" id="JBHSPA010000113">
    <property type="protein sequence ID" value="MFC5834605.1"/>
    <property type="molecule type" value="Genomic_DNA"/>
</dbReference>
<evidence type="ECO:0000256" key="1">
    <source>
        <dbReference type="ARBA" id="ARBA00023015"/>
    </source>
</evidence>
<evidence type="ECO:0000313" key="6">
    <source>
        <dbReference type="EMBL" id="MFC5834605.1"/>
    </source>
</evidence>
<dbReference type="Pfam" id="PF00356">
    <property type="entry name" value="LacI"/>
    <property type="match status" value="1"/>
</dbReference>
<dbReference type="GO" id="GO:0003677">
    <property type="term" value="F:DNA binding"/>
    <property type="evidence" value="ECO:0007669"/>
    <property type="project" value="UniProtKB-KW"/>
</dbReference>
<feature type="region of interest" description="Disordered" evidence="4">
    <location>
        <begin position="1"/>
        <end position="50"/>
    </location>
</feature>
<dbReference type="PANTHER" id="PTHR30146:SF153">
    <property type="entry name" value="LACTOSE OPERON REPRESSOR"/>
    <property type="match status" value="1"/>
</dbReference>
<dbReference type="RefSeq" id="WP_379524018.1">
    <property type="nucleotide sequence ID" value="NZ_JBHSPA010000113.1"/>
</dbReference>
<organism evidence="6 7">
    <name type="scientific">Nonomuraea insulae</name>
    <dbReference type="NCBI Taxonomy" id="1616787"/>
    <lineage>
        <taxon>Bacteria</taxon>
        <taxon>Bacillati</taxon>
        <taxon>Actinomycetota</taxon>
        <taxon>Actinomycetes</taxon>
        <taxon>Streptosporangiales</taxon>
        <taxon>Streptosporangiaceae</taxon>
        <taxon>Nonomuraea</taxon>
    </lineage>
</organism>
<accession>A0ABW1D953</accession>
<dbReference type="InterPro" id="IPR000843">
    <property type="entry name" value="HTH_LacI"/>
</dbReference>
<dbReference type="PROSITE" id="PS50932">
    <property type="entry name" value="HTH_LACI_2"/>
    <property type="match status" value="1"/>
</dbReference>
<dbReference type="Gene3D" id="1.10.260.40">
    <property type="entry name" value="lambda repressor-like DNA-binding domains"/>
    <property type="match status" value="1"/>
</dbReference>
<feature type="compositionally biased region" description="Basic and acidic residues" evidence="4">
    <location>
        <begin position="1"/>
        <end position="27"/>
    </location>
</feature>
<dbReference type="PANTHER" id="PTHR30146">
    <property type="entry name" value="LACI-RELATED TRANSCRIPTIONAL REPRESSOR"/>
    <property type="match status" value="1"/>
</dbReference>
<feature type="domain" description="HTH lacI-type" evidence="5">
    <location>
        <begin position="50"/>
        <end position="104"/>
    </location>
</feature>
<keyword evidence="2 6" id="KW-0238">DNA-binding</keyword>
<protein>
    <submittedName>
        <fullName evidence="6">LacI family DNA-binding transcriptional regulator</fullName>
    </submittedName>
</protein>
<dbReference type="Gene3D" id="3.40.50.2300">
    <property type="match status" value="2"/>
</dbReference>
<gene>
    <name evidence="6" type="ORF">ACFPZ3_63105</name>
</gene>
<dbReference type="CDD" id="cd01574">
    <property type="entry name" value="PBP1_LacI"/>
    <property type="match status" value="1"/>
</dbReference>
<evidence type="ECO:0000256" key="4">
    <source>
        <dbReference type="SAM" id="MobiDB-lite"/>
    </source>
</evidence>
<dbReference type="Pfam" id="PF13377">
    <property type="entry name" value="Peripla_BP_3"/>
    <property type="match status" value="1"/>
</dbReference>
<dbReference type="SUPFAM" id="SSF47413">
    <property type="entry name" value="lambda repressor-like DNA-binding domains"/>
    <property type="match status" value="1"/>
</dbReference>
<evidence type="ECO:0000256" key="2">
    <source>
        <dbReference type="ARBA" id="ARBA00023125"/>
    </source>
</evidence>
<dbReference type="Proteomes" id="UP001596058">
    <property type="component" value="Unassembled WGS sequence"/>
</dbReference>
<reference evidence="7" key="1">
    <citation type="journal article" date="2019" name="Int. J. Syst. Evol. Microbiol.">
        <title>The Global Catalogue of Microorganisms (GCM) 10K type strain sequencing project: providing services to taxonomists for standard genome sequencing and annotation.</title>
        <authorList>
            <consortium name="The Broad Institute Genomics Platform"/>
            <consortium name="The Broad Institute Genome Sequencing Center for Infectious Disease"/>
            <person name="Wu L."/>
            <person name="Ma J."/>
        </authorList>
    </citation>
    <scope>NUCLEOTIDE SEQUENCE [LARGE SCALE GENOMIC DNA]</scope>
    <source>
        <strain evidence="7">CCUG 53903</strain>
    </source>
</reference>
<proteinExistence type="predicted"/>
<feature type="compositionally biased region" description="Gly residues" evidence="4">
    <location>
        <begin position="34"/>
        <end position="43"/>
    </location>
</feature>
<dbReference type="InterPro" id="IPR028082">
    <property type="entry name" value="Peripla_BP_I"/>
</dbReference>
<name>A0ABW1D953_9ACTN</name>
<comment type="caution">
    <text evidence="6">The sequence shown here is derived from an EMBL/GenBank/DDBJ whole genome shotgun (WGS) entry which is preliminary data.</text>
</comment>
<evidence type="ECO:0000313" key="7">
    <source>
        <dbReference type="Proteomes" id="UP001596058"/>
    </source>
</evidence>
<dbReference type="InterPro" id="IPR010982">
    <property type="entry name" value="Lambda_DNA-bd_dom_sf"/>
</dbReference>
<dbReference type="SUPFAM" id="SSF53822">
    <property type="entry name" value="Periplasmic binding protein-like I"/>
    <property type="match status" value="1"/>
</dbReference>
<keyword evidence="1" id="KW-0805">Transcription regulation</keyword>
<dbReference type="CDD" id="cd01392">
    <property type="entry name" value="HTH_LacI"/>
    <property type="match status" value="1"/>
</dbReference>
<evidence type="ECO:0000259" key="5">
    <source>
        <dbReference type="PROSITE" id="PS50932"/>
    </source>
</evidence>
<evidence type="ECO:0000256" key="3">
    <source>
        <dbReference type="ARBA" id="ARBA00023163"/>
    </source>
</evidence>
<sequence>MNRDEPHDGPHAGPHDGPHEGPHDGHRTTPSGGAQRGGSGVPGGRRKQRVSMADVAKLAGVSSQTVSRVSNGHQGVIETTREQVLAAMRELGYRPNSAARALRYGQFNTIGVILFGLASTGNSRTVEAIATHAAAEGYAITLFPLDMPTQDNVLGAFTRMGELAVDAVIVIIEIHLLDAGTVTLPPGVHVVVVDSDAGDRYSVVDTDQADGARRAVHHLLDLGHKTVWHVTGPQTSFASQRRAAAWRTTLEQAGRPVPEPLHGDWSAESGYAAGLALAPECTAVFASNDQMALGLLRAFHERGLAVPGEISVVGFDDIPDSAYFVPPLTTVHQDFAEVGKRCVQRVLVQIRQNQAARPGTDLVPTRLVVRGSTAPPPPG</sequence>
<dbReference type="InterPro" id="IPR046335">
    <property type="entry name" value="LacI/GalR-like_sensor"/>
</dbReference>
<keyword evidence="3" id="KW-0804">Transcription</keyword>
<keyword evidence="7" id="KW-1185">Reference proteome</keyword>